<dbReference type="Pfam" id="PF01841">
    <property type="entry name" value="Transglut_core"/>
    <property type="match status" value="1"/>
</dbReference>
<evidence type="ECO:0000313" key="2">
    <source>
        <dbReference type="EMBL" id="CCH74754.1"/>
    </source>
</evidence>
<name>W6K4C1_9MICO</name>
<evidence type="ECO:0000313" key="3">
    <source>
        <dbReference type="Proteomes" id="UP000035763"/>
    </source>
</evidence>
<sequence>MLQATRPTPFAQGIVRPKTKLLRLDGSRVLTVPVADRPRRVSQSDWETVCRVNDAIVKRVRYDRDRARSANSRTLQTPQVTLARGLGICTDYATLFEVSARRVNIKAKSVISDSMNHAWNMVCLGGEWWNVDVTWNAGGVFADGSPMLEPARADPDFRRRYLLTTSDSERELFALGLISQTHMVEDIRDIDFTRTLRALALIAHIEALLGVEGPHDQLTQQVGPTSSAGYAVQMPVGHRGEQIARLYKEYLRLEESYPLAVTFRLGSRPSRRTPGKSSK</sequence>
<organism evidence="2 3">
    <name type="scientific">Nostocoides australiense Ben110</name>
    <dbReference type="NCBI Taxonomy" id="1193182"/>
    <lineage>
        <taxon>Bacteria</taxon>
        <taxon>Bacillati</taxon>
        <taxon>Actinomycetota</taxon>
        <taxon>Actinomycetes</taxon>
        <taxon>Micrococcales</taxon>
        <taxon>Intrasporangiaceae</taxon>
        <taxon>Nostocoides</taxon>
    </lineage>
</organism>
<evidence type="ECO:0000259" key="1">
    <source>
        <dbReference type="SMART" id="SM00460"/>
    </source>
</evidence>
<feature type="domain" description="Transglutaminase-like" evidence="1">
    <location>
        <begin position="81"/>
        <end position="135"/>
    </location>
</feature>
<dbReference type="SMART" id="SM00460">
    <property type="entry name" value="TGc"/>
    <property type="match status" value="1"/>
</dbReference>
<dbReference type="SUPFAM" id="SSF54001">
    <property type="entry name" value="Cysteine proteinases"/>
    <property type="match status" value="1"/>
</dbReference>
<dbReference type="InterPro" id="IPR002931">
    <property type="entry name" value="Transglutaminase-like"/>
</dbReference>
<gene>
    <name evidence="2" type="ORF">BN11_4780002</name>
</gene>
<reference evidence="2 3" key="1">
    <citation type="journal article" date="2013" name="ISME J.">
        <title>A metabolic model for members of the genus Tetrasphaera involved in enhanced biological phosphorus removal.</title>
        <authorList>
            <person name="Kristiansen R."/>
            <person name="Nguyen H.T.T."/>
            <person name="Saunders A.M."/>
            <person name="Nielsen J.L."/>
            <person name="Wimmer R."/>
            <person name="Le V.Q."/>
            <person name="McIlroy S.J."/>
            <person name="Petrovski S."/>
            <person name="Seviour R.J."/>
            <person name="Calteau A."/>
            <person name="Nielsen K.L."/>
            <person name="Nielsen P.H."/>
        </authorList>
    </citation>
    <scope>NUCLEOTIDE SEQUENCE [LARGE SCALE GENOMIC DNA]</scope>
    <source>
        <strain evidence="2 3">Ben110</strain>
    </source>
</reference>
<dbReference type="PANTHER" id="PTHR33490">
    <property type="entry name" value="BLR5614 PROTEIN-RELATED"/>
    <property type="match status" value="1"/>
</dbReference>
<dbReference type="EMBL" id="CAJA01000421">
    <property type="protein sequence ID" value="CCH74754.1"/>
    <property type="molecule type" value="Genomic_DNA"/>
</dbReference>
<dbReference type="Proteomes" id="UP000035763">
    <property type="component" value="Unassembled WGS sequence"/>
</dbReference>
<keyword evidence="3" id="KW-1185">Reference proteome</keyword>
<comment type="caution">
    <text evidence="2">The sequence shown here is derived from an EMBL/GenBank/DDBJ whole genome shotgun (WGS) entry which is preliminary data.</text>
</comment>
<dbReference type="AlphaFoldDB" id="W6K4C1"/>
<protein>
    <recommendedName>
        <fullName evidence="1">Transglutaminase-like domain-containing protein</fullName>
    </recommendedName>
</protein>
<dbReference type="STRING" id="1193182.BN11_4780002"/>
<dbReference type="InterPro" id="IPR038765">
    <property type="entry name" value="Papain-like_cys_pep_sf"/>
</dbReference>
<accession>W6K4C1</accession>
<proteinExistence type="predicted"/>
<dbReference type="Gene3D" id="3.10.620.30">
    <property type="match status" value="1"/>
</dbReference>